<dbReference type="Pfam" id="PF04365">
    <property type="entry name" value="BrnT_toxin"/>
    <property type="match status" value="1"/>
</dbReference>
<evidence type="ECO:0000313" key="2">
    <source>
        <dbReference type="Proteomes" id="UP000236728"/>
    </source>
</evidence>
<sequence>MQFDWDDANILHLARHGITPGEAEEAIRNGSVILESQTVNGEQRLTEVGETAIGRTITLITVDRDGQIRAITGWDATRFERLAYLEAISDWS</sequence>
<dbReference type="EMBL" id="FNVA01000003">
    <property type="protein sequence ID" value="SEG18022.1"/>
    <property type="molecule type" value="Genomic_DNA"/>
</dbReference>
<name>A0A1H5Y2F0_9BACT</name>
<accession>A0A1H5Y2F0</accession>
<reference evidence="1 2" key="1">
    <citation type="submission" date="2016-10" db="EMBL/GenBank/DDBJ databases">
        <authorList>
            <person name="de Groot N.N."/>
        </authorList>
    </citation>
    <scope>NUCLEOTIDE SEQUENCE [LARGE SCALE GENOMIC DNA]</scope>
    <source>
        <strain evidence="1 2">DSM 22489</strain>
    </source>
</reference>
<dbReference type="Gene3D" id="3.10.450.530">
    <property type="entry name" value="Ribonuclease toxin, BrnT, of type II toxin-antitoxin system"/>
    <property type="match status" value="1"/>
</dbReference>
<dbReference type="AlphaFoldDB" id="A0A1H5Y2F0"/>
<dbReference type="OrthoDB" id="9798158at2"/>
<keyword evidence="2" id="KW-1185">Reference proteome</keyword>
<protein>
    <submittedName>
        <fullName evidence="1">Uncharacterized protein</fullName>
    </submittedName>
</protein>
<evidence type="ECO:0000313" key="1">
    <source>
        <dbReference type="EMBL" id="SEG18022.1"/>
    </source>
</evidence>
<dbReference type="InterPro" id="IPR007460">
    <property type="entry name" value="BrnT_toxin"/>
</dbReference>
<dbReference type="Proteomes" id="UP000236728">
    <property type="component" value="Unassembled WGS sequence"/>
</dbReference>
<gene>
    <name evidence="1" type="ORF">SAMN05421819_2082</name>
</gene>
<organism evidence="1 2">
    <name type="scientific">Bryocella elongata</name>
    <dbReference type="NCBI Taxonomy" id="863522"/>
    <lineage>
        <taxon>Bacteria</taxon>
        <taxon>Pseudomonadati</taxon>
        <taxon>Acidobacteriota</taxon>
        <taxon>Terriglobia</taxon>
        <taxon>Terriglobales</taxon>
        <taxon>Acidobacteriaceae</taxon>
        <taxon>Bryocella</taxon>
    </lineage>
</organism>
<dbReference type="InterPro" id="IPR038573">
    <property type="entry name" value="BrnT_sf"/>
</dbReference>
<dbReference type="RefSeq" id="WP_103932983.1">
    <property type="nucleotide sequence ID" value="NZ_FNVA01000003.1"/>
</dbReference>
<proteinExistence type="predicted"/>